<feature type="domain" description="Outer membrane protein beta-barrel" evidence="3">
    <location>
        <begin position="6"/>
        <end position="235"/>
    </location>
</feature>
<name>A0ABX4I0J6_9GAMM</name>
<dbReference type="RefSeq" id="WP_067083028.1">
    <property type="nucleotide sequence ID" value="NZ_LRFG02000002.1"/>
</dbReference>
<proteinExistence type="predicted"/>
<keyword evidence="5" id="KW-1185">Reference proteome</keyword>
<dbReference type="Pfam" id="PF13505">
    <property type="entry name" value="OMP_b-brl"/>
    <property type="match status" value="1"/>
</dbReference>
<feature type="chain" id="PRO_5046404513" evidence="2">
    <location>
        <begin position="22"/>
        <end position="235"/>
    </location>
</feature>
<evidence type="ECO:0000256" key="1">
    <source>
        <dbReference type="ARBA" id="ARBA00022729"/>
    </source>
</evidence>
<reference evidence="4" key="1">
    <citation type="submission" date="2017-08" db="EMBL/GenBank/DDBJ databases">
        <title>Microbulbifer marisrubri sp. nov., a halophilic alphaproteobacterium isolated from marine sediment of the Yellow Sea, China.</title>
        <authorList>
            <person name="Zhang G."/>
            <person name="Xiong Q."/>
        </authorList>
    </citation>
    <scope>NUCLEOTIDE SEQUENCE [LARGE SCALE GENOMIC DNA]</scope>
    <source>
        <strain evidence="4">WRN-8</strain>
    </source>
</reference>
<feature type="signal peptide" evidence="2">
    <location>
        <begin position="1"/>
        <end position="21"/>
    </location>
</feature>
<dbReference type="EMBL" id="LRFG02000002">
    <property type="protein sequence ID" value="PCO05728.1"/>
    <property type="molecule type" value="Genomic_DNA"/>
</dbReference>
<gene>
    <name evidence="4" type="ORF">AWR36_006855</name>
</gene>
<evidence type="ECO:0000313" key="4">
    <source>
        <dbReference type="EMBL" id="PCO05728.1"/>
    </source>
</evidence>
<evidence type="ECO:0000256" key="2">
    <source>
        <dbReference type="SAM" id="SignalP"/>
    </source>
</evidence>
<accession>A0ABX4I0J6</accession>
<dbReference type="InterPro" id="IPR027385">
    <property type="entry name" value="Beta-barrel_OMP"/>
</dbReference>
<keyword evidence="1 2" id="KW-0732">Signal</keyword>
<dbReference type="InterPro" id="IPR011250">
    <property type="entry name" value="OMP/PagP_B-barrel"/>
</dbReference>
<dbReference type="Proteomes" id="UP000218427">
    <property type="component" value="Unassembled WGS sequence"/>
</dbReference>
<protein>
    <submittedName>
        <fullName evidence="4">Porin family protein</fullName>
    </submittedName>
</protein>
<sequence length="235" mass="26099">MNRPTFLLAVPLMALPNLASADFYSHRYAGISFGNAEQQGFCTSVDAQISRFDTDTQDVPERSCEGAGNLIKLYGGWRWTPNLAVEASVRQLDDNRVGFTLTNDRGEFLQVEDEIKTRLATAYVVGHLPFFGGASFFAKAGGGFWMGELSGRQRGEVLVAVQEDGVIREVPVEVRGRGAEADNGFHWSYGAGISYRNHNNWTVRAEWETFQDIGSEDLRGSYDLETVSLGWSLHF</sequence>
<evidence type="ECO:0000259" key="3">
    <source>
        <dbReference type="Pfam" id="PF13505"/>
    </source>
</evidence>
<organism evidence="4 5">
    <name type="scientific">Microbulbifer flavimaris</name>
    <dbReference type="NCBI Taxonomy" id="1781068"/>
    <lineage>
        <taxon>Bacteria</taxon>
        <taxon>Pseudomonadati</taxon>
        <taxon>Pseudomonadota</taxon>
        <taxon>Gammaproteobacteria</taxon>
        <taxon>Cellvibrionales</taxon>
        <taxon>Microbulbiferaceae</taxon>
        <taxon>Microbulbifer</taxon>
    </lineage>
</organism>
<dbReference type="SUPFAM" id="SSF56925">
    <property type="entry name" value="OMPA-like"/>
    <property type="match status" value="1"/>
</dbReference>
<dbReference type="Gene3D" id="2.40.160.20">
    <property type="match status" value="1"/>
</dbReference>
<evidence type="ECO:0000313" key="5">
    <source>
        <dbReference type="Proteomes" id="UP000218427"/>
    </source>
</evidence>
<comment type="caution">
    <text evidence="4">The sequence shown here is derived from an EMBL/GenBank/DDBJ whole genome shotgun (WGS) entry which is preliminary data.</text>
</comment>